<evidence type="ECO:0000256" key="1">
    <source>
        <dbReference type="SAM" id="MobiDB-lite"/>
    </source>
</evidence>
<dbReference type="RefSeq" id="XP_031563273.1">
    <property type="nucleotide sequence ID" value="XM_031707413.1"/>
</dbReference>
<proteinExistence type="predicted"/>
<keyword evidence="2" id="KW-1185">Reference proteome</keyword>
<dbReference type="GeneID" id="116298843"/>
<dbReference type="InterPro" id="IPR025048">
    <property type="entry name" value="DUF3987"/>
</dbReference>
<dbReference type="RefSeq" id="XP_031563274.1">
    <property type="nucleotide sequence ID" value="XM_031707414.1"/>
</dbReference>
<feature type="region of interest" description="Disordered" evidence="1">
    <location>
        <begin position="390"/>
        <end position="412"/>
    </location>
</feature>
<name>A0A6P8I3Y1_ACTTE</name>
<organism evidence="2 4">
    <name type="scientific">Actinia tenebrosa</name>
    <name type="common">Australian red waratah sea anemone</name>
    <dbReference type="NCBI Taxonomy" id="6105"/>
    <lineage>
        <taxon>Eukaryota</taxon>
        <taxon>Metazoa</taxon>
        <taxon>Cnidaria</taxon>
        <taxon>Anthozoa</taxon>
        <taxon>Hexacorallia</taxon>
        <taxon>Actiniaria</taxon>
        <taxon>Actiniidae</taxon>
        <taxon>Actinia</taxon>
    </lineage>
</organism>
<accession>A0A6P8I3Y1</accession>
<reference evidence="3 4" key="1">
    <citation type="submission" date="2025-04" db="UniProtKB">
        <authorList>
            <consortium name="RefSeq"/>
        </authorList>
    </citation>
    <scope>IDENTIFICATION</scope>
    <source>
        <tissue evidence="3 4">Tentacle</tissue>
    </source>
</reference>
<evidence type="ECO:0000313" key="2">
    <source>
        <dbReference type="Proteomes" id="UP000515163"/>
    </source>
</evidence>
<dbReference type="KEGG" id="aten:116298843"/>
<dbReference type="AlphaFoldDB" id="A0A6P8I3Y1"/>
<dbReference type="OrthoDB" id="5980337at2759"/>
<dbReference type="Pfam" id="PF13148">
    <property type="entry name" value="DUF3987"/>
    <property type="match status" value="1"/>
</dbReference>
<dbReference type="Proteomes" id="UP000515163">
    <property type="component" value="Unplaced"/>
</dbReference>
<gene>
    <name evidence="3 4" type="primary">LOC116298843</name>
</gene>
<evidence type="ECO:0000313" key="3">
    <source>
        <dbReference type="RefSeq" id="XP_031563273.1"/>
    </source>
</evidence>
<sequence>MQRPDKRPRLDVNHSLSADTILRAQKYGSFDWHSIAPKPVFDYLQTLAHSVSCSPEQVFMGFLAVIPGLLGGKTKLVVRSAYKEPPMIYSACLVDPGAGKSAAFDLVINPLHLQHLSYDHTHCGIGDKILHFYHSLDHLFLVSVEHPSGTVLFSPRLDKFLKHILGESEEKAAHEREVFCALHDGMSKWKSWSTSDDNKNIPHDGVIDPCVVIGGYSRPESFSETYLSLLSKDEGLADRFLLATPPPVALKEEEMDHCEDVLKLMYHTVDLSKMYQFIWKTHNEHSDSKVYFLSFKAKTLYNEYSNEIANKLNEQWKTRATLSGALSKDRRTVLRLALNIHVFYHVLGEMLGGRELKQIPTQIEETVMRQAVELTKYFVKQRNIHRQCDREEAATKVPNAPKAPKAENVGHEPYDEASNLKYKKKILLHPGPFVKTRNMLRTITSGSRHINSDKVRQLMQELEDEGYGELHTKGGKAPTFLKVVPIKLPRPSIIDPVKYQEVFNSVDNALQPHEKAAFIELYRDKDLLQFCQSTPIVEVSMSSHPVQAPGILVKEQVANSYTNA</sequence>
<protein>
    <submittedName>
        <fullName evidence="3 4">Uncharacterized protein LOC116298843</fullName>
    </submittedName>
</protein>
<evidence type="ECO:0000313" key="4">
    <source>
        <dbReference type="RefSeq" id="XP_031563274.1"/>
    </source>
</evidence>